<comment type="caution">
    <text evidence="7">The sequence shown here is derived from an EMBL/GenBank/DDBJ whole genome shotgun (WGS) entry which is preliminary data.</text>
</comment>
<dbReference type="InterPro" id="IPR036318">
    <property type="entry name" value="FAD-bd_PCMH-like_sf"/>
</dbReference>
<dbReference type="InterPro" id="IPR006094">
    <property type="entry name" value="Oxid_FAD_bind_N"/>
</dbReference>
<dbReference type="InterPro" id="IPR006311">
    <property type="entry name" value="TAT_signal"/>
</dbReference>
<accession>A0ABU0GGK8</accession>
<dbReference type="Gene3D" id="3.40.462.20">
    <property type="match status" value="1"/>
</dbReference>
<evidence type="ECO:0000256" key="3">
    <source>
        <dbReference type="ARBA" id="ARBA00022630"/>
    </source>
</evidence>
<dbReference type="EMBL" id="JAUSVM010000001">
    <property type="protein sequence ID" value="MDQ0424074.1"/>
    <property type="molecule type" value="Genomic_DNA"/>
</dbReference>
<dbReference type="PANTHER" id="PTHR42973">
    <property type="entry name" value="BINDING OXIDOREDUCTASE, PUTATIVE (AFU_ORTHOLOGUE AFUA_1G17690)-RELATED"/>
    <property type="match status" value="1"/>
</dbReference>
<dbReference type="InterPro" id="IPR012951">
    <property type="entry name" value="BBE"/>
</dbReference>
<reference evidence="7 8" key="1">
    <citation type="submission" date="2023-07" db="EMBL/GenBank/DDBJ databases">
        <title>Sequencing the genomes of 1000 actinobacteria strains.</title>
        <authorList>
            <person name="Klenk H.-P."/>
        </authorList>
    </citation>
    <scope>NUCLEOTIDE SEQUENCE [LARGE SCALE GENOMIC DNA]</scope>
    <source>
        <strain evidence="7 8">DSM 14785</strain>
    </source>
</reference>
<evidence type="ECO:0000259" key="6">
    <source>
        <dbReference type="PROSITE" id="PS51387"/>
    </source>
</evidence>
<evidence type="ECO:0000256" key="2">
    <source>
        <dbReference type="ARBA" id="ARBA00005466"/>
    </source>
</evidence>
<dbReference type="InterPro" id="IPR050416">
    <property type="entry name" value="FAD-linked_Oxidoreductase"/>
</dbReference>
<keyword evidence="5" id="KW-0560">Oxidoreductase</keyword>
<dbReference type="RefSeq" id="WP_070318371.1">
    <property type="nucleotide sequence ID" value="NZ_JAUSVM010000001.1"/>
</dbReference>
<sequence>MTTTSRRAFLGAGTATLGAAALAGFGLRGLDAPPEDARPPAPGPYRVVTPASEQWEDLRQGTNLRWIGSPRRIAFPRDASEVAAEIRTIQRLGLRPAVRSGGHGYESFVSNDDVTAIIDLAAMNQVRWDPRRRAFEVGAGAQLGAVYQLLYKQWGVYVPAGNCPTVAAGGHIAGGGYGSMNRRDGLVVDHLAAVEAVHVRANGTVRTSVGTRDPRSPDHELWWAYTGGGGGNFGVATRYWLRSPAAAGDRPEAALPTPPRHVILSTVAWRWDDLDEASFGRLLANHGRWHEEHSAAGTPEAGLFSQLKTWHRANGTITLDTVVDAGVPDADGVLDRHVGALSQGIPVPTVLQRRRVPWLQGTQWTGFTGPDPTRRFDGKSAYLRRTWTPTAVAAAYRALTDPSFSHPGALLMIASYGGAVNTVAPDATAVAQRDSIIKFQVVSIWDDPEDDAANLAWTRSTYAAMFADTGGVPVPNADTDGAFVNYADTDLDDPAHNTSGLSSLDLYYKHNLPRLVRARAAYDPKGLFSHAQSLPVS</sequence>
<dbReference type="InterPro" id="IPR016169">
    <property type="entry name" value="FAD-bd_PCMH_sub2"/>
</dbReference>
<dbReference type="PANTHER" id="PTHR42973:SF39">
    <property type="entry name" value="FAD-BINDING PCMH-TYPE DOMAIN-CONTAINING PROTEIN"/>
    <property type="match status" value="1"/>
</dbReference>
<dbReference type="InterPro" id="IPR016166">
    <property type="entry name" value="FAD-bd_PCMH"/>
</dbReference>
<dbReference type="PROSITE" id="PS51318">
    <property type="entry name" value="TAT"/>
    <property type="match status" value="1"/>
</dbReference>
<organism evidence="7 8">
    <name type="scientific">Cellulomonas iranensis</name>
    <dbReference type="NCBI Taxonomy" id="76862"/>
    <lineage>
        <taxon>Bacteria</taxon>
        <taxon>Bacillati</taxon>
        <taxon>Actinomycetota</taxon>
        <taxon>Actinomycetes</taxon>
        <taxon>Micrococcales</taxon>
        <taxon>Cellulomonadaceae</taxon>
        <taxon>Cellulomonas</taxon>
    </lineage>
</organism>
<evidence type="ECO:0000313" key="8">
    <source>
        <dbReference type="Proteomes" id="UP001240250"/>
    </source>
</evidence>
<evidence type="ECO:0000313" key="7">
    <source>
        <dbReference type="EMBL" id="MDQ0424074.1"/>
    </source>
</evidence>
<protein>
    <recommendedName>
        <fullName evidence="6">FAD-binding PCMH-type domain-containing protein</fullName>
    </recommendedName>
</protein>
<comment type="similarity">
    <text evidence="2">Belongs to the oxygen-dependent FAD-linked oxidoreductase family.</text>
</comment>
<keyword evidence="3" id="KW-0285">Flavoprotein</keyword>
<dbReference type="Proteomes" id="UP001240250">
    <property type="component" value="Unassembled WGS sequence"/>
</dbReference>
<name>A0ABU0GGK8_9CELL</name>
<evidence type="ECO:0000256" key="4">
    <source>
        <dbReference type="ARBA" id="ARBA00022827"/>
    </source>
</evidence>
<proteinExistence type="inferred from homology"/>
<evidence type="ECO:0000256" key="5">
    <source>
        <dbReference type="ARBA" id="ARBA00023002"/>
    </source>
</evidence>
<feature type="domain" description="FAD-binding PCMH-type" evidence="6">
    <location>
        <begin position="66"/>
        <end position="246"/>
    </location>
</feature>
<keyword evidence="8" id="KW-1185">Reference proteome</keyword>
<keyword evidence="4" id="KW-0274">FAD</keyword>
<evidence type="ECO:0000256" key="1">
    <source>
        <dbReference type="ARBA" id="ARBA00001974"/>
    </source>
</evidence>
<comment type="cofactor">
    <cofactor evidence="1">
        <name>FAD</name>
        <dbReference type="ChEBI" id="CHEBI:57692"/>
    </cofactor>
</comment>
<gene>
    <name evidence="7" type="ORF">JO380_000455</name>
</gene>
<dbReference type="Pfam" id="PF08031">
    <property type="entry name" value="BBE"/>
    <property type="match status" value="1"/>
</dbReference>
<dbReference type="Pfam" id="PF01565">
    <property type="entry name" value="FAD_binding_4"/>
    <property type="match status" value="1"/>
</dbReference>
<dbReference type="PROSITE" id="PS51387">
    <property type="entry name" value="FAD_PCMH"/>
    <property type="match status" value="1"/>
</dbReference>
<dbReference type="Gene3D" id="3.30.465.10">
    <property type="match status" value="1"/>
</dbReference>
<dbReference type="SUPFAM" id="SSF56176">
    <property type="entry name" value="FAD-binding/transporter-associated domain-like"/>
    <property type="match status" value="1"/>
</dbReference>